<comment type="caution">
    <text evidence="1">The sequence shown here is derived from an EMBL/GenBank/DDBJ whole genome shotgun (WGS) entry which is preliminary data.</text>
</comment>
<sequence>MPPNLRFPSLSNGPFTSIHPHIEALIPRIQENYESHSTAVLDALLKNLKISNQKRFDVRNPRTTTAGMMSMSALCEVHRWYMIHPTQTPLTIATSLRLFSAADDDLSWAQVTVCDGLVIMYADGMQNPKATRDSGMVVFRELTKDNPEGMAKAIMDAGVCTPQVFVECTMDRALTSADLVPSGMLPYGMRKVIPLGSWSG</sequence>
<dbReference type="EMBL" id="QPFP01000051">
    <property type="protein sequence ID" value="TEB26153.1"/>
    <property type="molecule type" value="Genomic_DNA"/>
</dbReference>
<organism evidence="1 2">
    <name type="scientific">Coprinellus micaceus</name>
    <name type="common">Glistening ink-cap mushroom</name>
    <name type="synonym">Coprinus micaceus</name>
    <dbReference type="NCBI Taxonomy" id="71717"/>
    <lineage>
        <taxon>Eukaryota</taxon>
        <taxon>Fungi</taxon>
        <taxon>Dikarya</taxon>
        <taxon>Basidiomycota</taxon>
        <taxon>Agaricomycotina</taxon>
        <taxon>Agaricomycetes</taxon>
        <taxon>Agaricomycetidae</taxon>
        <taxon>Agaricales</taxon>
        <taxon>Agaricineae</taxon>
        <taxon>Psathyrellaceae</taxon>
        <taxon>Coprinellus</taxon>
    </lineage>
</organism>
<dbReference type="AlphaFoldDB" id="A0A4Y7SWB9"/>
<reference evidence="1 2" key="1">
    <citation type="journal article" date="2019" name="Nat. Ecol. Evol.">
        <title>Megaphylogeny resolves global patterns of mushroom evolution.</title>
        <authorList>
            <person name="Varga T."/>
            <person name="Krizsan K."/>
            <person name="Foldi C."/>
            <person name="Dima B."/>
            <person name="Sanchez-Garcia M."/>
            <person name="Sanchez-Ramirez S."/>
            <person name="Szollosi G.J."/>
            <person name="Szarkandi J.G."/>
            <person name="Papp V."/>
            <person name="Albert L."/>
            <person name="Andreopoulos W."/>
            <person name="Angelini C."/>
            <person name="Antonin V."/>
            <person name="Barry K.W."/>
            <person name="Bougher N.L."/>
            <person name="Buchanan P."/>
            <person name="Buyck B."/>
            <person name="Bense V."/>
            <person name="Catcheside P."/>
            <person name="Chovatia M."/>
            <person name="Cooper J."/>
            <person name="Damon W."/>
            <person name="Desjardin D."/>
            <person name="Finy P."/>
            <person name="Geml J."/>
            <person name="Haridas S."/>
            <person name="Hughes K."/>
            <person name="Justo A."/>
            <person name="Karasinski D."/>
            <person name="Kautmanova I."/>
            <person name="Kiss B."/>
            <person name="Kocsube S."/>
            <person name="Kotiranta H."/>
            <person name="LaButti K.M."/>
            <person name="Lechner B.E."/>
            <person name="Liimatainen K."/>
            <person name="Lipzen A."/>
            <person name="Lukacs Z."/>
            <person name="Mihaltcheva S."/>
            <person name="Morgado L.N."/>
            <person name="Niskanen T."/>
            <person name="Noordeloos M.E."/>
            <person name="Ohm R.A."/>
            <person name="Ortiz-Santana B."/>
            <person name="Ovrebo C."/>
            <person name="Racz N."/>
            <person name="Riley R."/>
            <person name="Savchenko A."/>
            <person name="Shiryaev A."/>
            <person name="Soop K."/>
            <person name="Spirin V."/>
            <person name="Szebenyi C."/>
            <person name="Tomsovsky M."/>
            <person name="Tulloss R.E."/>
            <person name="Uehling J."/>
            <person name="Grigoriev I.V."/>
            <person name="Vagvolgyi C."/>
            <person name="Papp T."/>
            <person name="Martin F.M."/>
            <person name="Miettinen O."/>
            <person name="Hibbett D.S."/>
            <person name="Nagy L.G."/>
        </authorList>
    </citation>
    <scope>NUCLEOTIDE SEQUENCE [LARGE SCALE GENOMIC DNA]</scope>
    <source>
        <strain evidence="1 2">FP101781</strain>
    </source>
</reference>
<accession>A0A4Y7SWB9</accession>
<keyword evidence="2" id="KW-1185">Reference proteome</keyword>
<name>A0A4Y7SWB9_COPMI</name>
<proteinExistence type="predicted"/>
<evidence type="ECO:0000313" key="1">
    <source>
        <dbReference type="EMBL" id="TEB26153.1"/>
    </source>
</evidence>
<gene>
    <name evidence="1" type="ORF">FA13DRAFT_1713554</name>
</gene>
<dbReference type="Proteomes" id="UP000298030">
    <property type="component" value="Unassembled WGS sequence"/>
</dbReference>
<evidence type="ECO:0000313" key="2">
    <source>
        <dbReference type="Proteomes" id="UP000298030"/>
    </source>
</evidence>
<protein>
    <submittedName>
        <fullName evidence="1">Uncharacterized protein</fullName>
    </submittedName>
</protein>